<feature type="domain" description="DUF305" evidence="3">
    <location>
        <begin position="67"/>
        <end position="207"/>
    </location>
</feature>
<feature type="region of interest" description="Disordered" evidence="1">
    <location>
        <begin position="30"/>
        <end position="59"/>
    </location>
</feature>
<protein>
    <submittedName>
        <fullName evidence="4">DUF305 domain-containing protein</fullName>
    </submittedName>
</protein>
<dbReference type="InterPro" id="IPR005183">
    <property type="entry name" value="DUF305_CopM-like"/>
</dbReference>
<dbReference type="Gene3D" id="1.20.1260.10">
    <property type="match status" value="1"/>
</dbReference>
<name>A0A5B0BB92_9ACTN</name>
<dbReference type="AlphaFoldDB" id="A0A5B0BB92"/>
<dbReference type="InterPro" id="IPR012347">
    <property type="entry name" value="Ferritin-like"/>
</dbReference>
<comment type="caution">
    <text evidence="4">The sequence shown here is derived from an EMBL/GenBank/DDBJ whole genome shotgun (WGS) entry which is preliminary data.</text>
</comment>
<evidence type="ECO:0000313" key="5">
    <source>
        <dbReference type="Proteomes" id="UP000324965"/>
    </source>
</evidence>
<dbReference type="PROSITE" id="PS51257">
    <property type="entry name" value="PROKAR_LIPOPROTEIN"/>
    <property type="match status" value="1"/>
</dbReference>
<evidence type="ECO:0000256" key="2">
    <source>
        <dbReference type="SAM" id="SignalP"/>
    </source>
</evidence>
<keyword evidence="5" id="KW-1185">Reference proteome</keyword>
<feature type="chain" id="PRO_5039422712" evidence="2">
    <location>
        <begin position="28"/>
        <end position="221"/>
    </location>
</feature>
<dbReference type="Pfam" id="PF03713">
    <property type="entry name" value="DUF305"/>
    <property type="match status" value="1"/>
</dbReference>
<dbReference type="RefSeq" id="WP_188114053.1">
    <property type="nucleotide sequence ID" value="NZ_VDFC01000034.1"/>
</dbReference>
<keyword evidence="2" id="KW-0732">Signal</keyword>
<evidence type="ECO:0000259" key="3">
    <source>
        <dbReference type="Pfam" id="PF03713"/>
    </source>
</evidence>
<dbReference type="Proteomes" id="UP000324965">
    <property type="component" value="Unassembled WGS sequence"/>
</dbReference>
<evidence type="ECO:0000313" key="4">
    <source>
        <dbReference type="EMBL" id="KAA0939340.1"/>
    </source>
</evidence>
<gene>
    <name evidence="4" type="ORF">FGF04_11920</name>
</gene>
<feature type="signal peptide" evidence="2">
    <location>
        <begin position="1"/>
        <end position="27"/>
    </location>
</feature>
<reference evidence="4 5" key="1">
    <citation type="submission" date="2019-05" db="EMBL/GenBank/DDBJ databases">
        <authorList>
            <person name="Hariharan J."/>
            <person name="Choudoir M.J."/>
            <person name="Diebold P."/>
            <person name="Panke-Buisse K."/>
            <person name="Buckley D.H."/>
        </authorList>
    </citation>
    <scope>NUCLEOTIDE SEQUENCE [LARGE SCALE GENOMIC DNA]</scope>
    <source>
        <strain evidence="4 5">SUN51</strain>
    </source>
</reference>
<accession>A0A5B0BB92</accession>
<dbReference type="EMBL" id="VDFC01000034">
    <property type="protein sequence ID" value="KAA0939340.1"/>
    <property type="molecule type" value="Genomic_DNA"/>
</dbReference>
<sequence>MQLRRHVLTPWSVCAVVVALSAVGCTAQPTAGTSTAAATPPSVATSPAAGASSTTGASSASAFNATDTAWILLMIPMTERARRLTDLAPSRTADPALAALAAKIGAALRGDLRRLRTVLRSSGVPDTHPHEGHDMPGMVGLGTLDEAAAATGPAFDRLLGEALRAHFTQSRTLCAGERAQGRAGQAKDLAAAIARRTTQQLALLDELRPIRSATPGGGTAP</sequence>
<organism evidence="4 5">
    <name type="scientific">Streptomyces apricus</name>
    <dbReference type="NCBI Taxonomy" id="1828112"/>
    <lineage>
        <taxon>Bacteria</taxon>
        <taxon>Bacillati</taxon>
        <taxon>Actinomycetota</taxon>
        <taxon>Actinomycetes</taxon>
        <taxon>Kitasatosporales</taxon>
        <taxon>Streptomycetaceae</taxon>
        <taxon>Streptomyces</taxon>
    </lineage>
</organism>
<evidence type="ECO:0000256" key="1">
    <source>
        <dbReference type="SAM" id="MobiDB-lite"/>
    </source>
</evidence>
<proteinExistence type="predicted"/>